<feature type="signal peptide" evidence="1">
    <location>
        <begin position="1"/>
        <end position="20"/>
    </location>
</feature>
<feature type="chain" id="PRO_5009327929" description="MD-2-related lipid-recognition domain-containing protein" evidence="1">
    <location>
        <begin position="21"/>
        <end position="176"/>
    </location>
</feature>
<keyword evidence="1" id="KW-0732">Signal</keyword>
<accession>A0A1I8Q943</accession>
<dbReference type="Pfam" id="PF06477">
    <property type="entry name" value="DUF1091"/>
    <property type="match status" value="1"/>
</dbReference>
<protein>
    <recommendedName>
        <fullName evidence="4">MD-2-related lipid-recognition domain-containing protein</fullName>
    </recommendedName>
</protein>
<evidence type="ECO:0008006" key="4">
    <source>
        <dbReference type="Google" id="ProtNLM"/>
    </source>
</evidence>
<dbReference type="AlphaFoldDB" id="A0A1I8Q943"/>
<dbReference type="InterPro" id="IPR010512">
    <property type="entry name" value="DUF1091"/>
</dbReference>
<proteinExistence type="predicted"/>
<organism evidence="2 3">
    <name type="scientific">Stomoxys calcitrans</name>
    <name type="common">Stable fly</name>
    <name type="synonym">Conops calcitrans</name>
    <dbReference type="NCBI Taxonomy" id="35570"/>
    <lineage>
        <taxon>Eukaryota</taxon>
        <taxon>Metazoa</taxon>
        <taxon>Ecdysozoa</taxon>
        <taxon>Arthropoda</taxon>
        <taxon>Hexapoda</taxon>
        <taxon>Insecta</taxon>
        <taxon>Pterygota</taxon>
        <taxon>Neoptera</taxon>
        <taxon>Endopterygota</taxon>
        <taxon>Diptera</taxon>
        <taxon>Brachycera</taxon>
        <taxon>Muscomorpha</taxon>
        <taxon>Muscoidea</taxon>
        <taxon>Muscidae</taxon>
        <taxon>Stomoxys</taxon>
    </lineage>
</organism>
<name>A0A1I8Q943_STOCA</name>
<reference evidence="2" key="1">
    <citation type="submission" date="2020-05" db="UniProtKB">
        <authorList>
            <consortium name="EnsemblMetazoa"/>
        </authorList>
    </citation>
    <scope>IDENTIFICATION</scope>
    <source>
        <strain evidence="2">USDA</strain>
    </source>
</reference>
<evidence type="ECO:0000313" key="3">
    <source>
        <dbReference type="Proteomes" id="UP000095300"/>
    </source>
</evidence>
<evidence type="ECO:0000313" key="2">
    <source>
        <dbReference type="EnsemblMetazoa" id="SCAU015026-PA"/>
    </source>
</evidence>
<dbReference type="PANTHER" id="PTHR20898">
    <property type="entry name" value="DAEDALUS ON 3-RELATED-RELATED"/>
    <property type="match status" value="1"/>
</dbReference>
<dbReference type="PANTHER" id="PTHR20898:SF0">
    <property type="entry name" value="DAEDALUS ON 3-RELATED"/>
    <property type="match status" value="1"/>
</dbReference>
<dbReference type="SMART" id="SM00697">
    <property type="entry name" value="DM8"/>
    <property type="match status" value="1"/>
</dbReference>
<dbReference type="EnsemblMetazoa" id="SCAU015026-RA">
    <property type="protein sequence ID" value="SCAU015026-PA"/>
    <property type="gene ID" value="SCAU015026"/>
</dbReference>
<gene>
    <name evidence="2" type="primary">106095156</name>
</gene>
<dbReference type="OrthoDB" id="7727171at2759"/>
<dbReference type="VEuPathDB" id="VectorBase:SCAU015026"/>
<keyword evidence="3" id="KW-1185">Reference proteome</keyword>
<dbReference type="KEGG" id="scac:106095156"/>
<dbReference type="Proteomes" id="UP000095300">
    <property type="component" value="Unassembled WGS sequence"/>
</dbReference>
<sequence length="176" mass="20785">MSHNTEWLFVVLVVVQANWAIKIKFTNLQCDEYDKPFANFEKCRLKAIDRHRVALNVTVALHQIPVNNVSLNVQLLKKGNGYRPFMYNNTMDFCQFLKTPSRYMFWKIVFLRMVRPASNINHTCPFDHNIIVQNLILDSSMLDLIPFPADDYMMRFKVGAYNHYKAEVRAFIQIYN</sequence>
<evidence type="ECO:0000256" key="1">
    <source>
        <dbReference type="SAM" id="SignalP"/>
    </source>
</evidence>